<keyword evidence="4 6" id="KW-1133">Transmembrane helix</keyword>
<comment type="caution">
    <text evidence="8">The sequence shown here is derived from an EMBL/GenBank/DDBJ whole genome shotgun (WGS) entry which is preliminary data.</text>
</comment>
<keyword evidence="5 6" id="KW-0472">Membrane</keyword>
<feature type="transmembrane region" description="Helical" evidence="6">
    <location>
        <begin position="78"/>
        <end position="104"/>
    </location>
</feature>
<dbReference type="AlphaFoldDB" id="A0A7W6EEQ8"/>
<evidence type="ECO:0000256" key="6">
    <source>
        <dbReference type="SAM" id="Phobius"/>
    </source>
</evidence>
<dbReference type="Gene3D" id="1.20.1510.10">
    <property type="entry name" value="Cation efflux protein transmembrane domain"/>
    <property type="match status" value="1"/>
</dbReference>
<evidence type="ECO:0000313" key="9">
    <source>
        <dbReference type="Proteomes" id="UP000542776"/>
    </source>
</evidence>
<feature type="transmembrane region" description="Helical" evidence="6">
    <location>
        <begin position="110"/>
        <end position="129"/>
    </location>
</feature>
<dbReference type="SUPFAM" id="SSF161111">
    <property type="entry name" value="Cation efflux protein transmembrane domain-like"/>
    <property type="match status" value="1"/>
</dbReference>
<dbReference type="PANTHER" id="PTHR43840:SF15">
    <property type="entry name" value="MITOCHONDRIAL METAL TRANSPORTER 1-RELATED"/>
    <property type="match status" value="1"/>
</dbReference>
<organism evidence="8 9">
    <name type="scientific">Aureimonas pseudogalii</name>
    <dbReference type="NCBI Taxonomy" id="1744844"/>
    <lineage>
        <taxon>Bacteria</taxon>
        <taxon>Pseudomonadati</taxon>
        <taxon>Pseudomonadota</taxon>
        <taxon>Alphaproteobacteria</taxon>
        <taxon>Hyphomicrobiales</taxon>
        <taxon>Aurantimonadaceae</taxon>
        <taxon>Aureimonas</taxon>
    </lineage>
</organism>
<feature type="transmembrane region" description="Helical" evidence="6">
    <location>
        <begin position="12"/>
        <end position="30"/>
    </location>
</feature>
<evidence type="ECO:0000259" key="7">
    <source>
        <dbReference type="Pfam" id="PF01545"/>
    </source>
</evidence>
<feature type="domain" description="Cation efflux protein transmembrane" evidence="7">
    <location>
        <begin position="11"/>
        <end position="207"/>
    </location>
</feature>
<dbReference type="Pfam" id="PF01545">
    <property type="entry name" value="Cation_efflux"/>
    <property type="match status" value="1"/>
</dbReference>
<dbReference type="InterPro" id="IPR027469">
    <property type="entry name" value="Cation_efflux_TMD_sf"/>
</dbReference>
<dbReference type="InterPro" id="IPR058533">
    <property type="entry name" value="Cation_efflux_TM"/>
</dbReference>
<evidence type="ECO:0000256" key="5">
    <source>
        <dbReference type="ARBA" id="ARBA00023136"/>
    </source>
</evidence>
<gene>
    <name evidence="8" type="ORF">GGR04_000300</name>
</gene>
<evidence type="ECO:0000256" key="3">
    <source>
        <dbReference type="ARBA" id="ARBA00022692"/>
    </source>
</evidence>
<dbReference type="GO" id="GO:0006882">
    <property type="term" value="P:intracellular zinc ion homeostasis"/>
    <property type="evidence" value="ECO:0007669"/>
    <property type="project" value="TreeGrafter"/>
</dbReference>
<evidence type="ECO:0000256" key="1">
    <source>
        <dbReference type="ARBA" id="ARBA00004141"/>
    </source>
</evidence>
<dbReference type="GO" id="GO:0015341">
    <property type="term" value="F:zinc efflux antiporter activity"/>
    <property type="evidence" value="ECO:0007669"/>
    <property type="project" value="TreeGrafter"/>
</dbReference>
<comment type="subcellular location">
    <subcellularLocation>
        <location evidence="1">Membrane</location>
        <topology evidence="1">Multi-pass membrane protein</topology>
    </subcellularLocation>
</comment>
<evidence type="ECO:0000256" key="4">
    <source>
        <dbReference type="ARBA" id="ARBA00022989"/>
    </source>
</evidence>
<dbReference type="RefSeq" id="WP_183197155.1">
    <property type="nucleotide sequence ID" value="NZ_JACIEK010000001.1"/>
</dbReference>
<keyword evidence="2" id="KW-0813">Transport</keyword>
<sequence>MTTSAEETVLKRSIAMTVLVGASGVAFGILSGSLSIVFDGVFSAVDAAMTGLALLVARLIARDTSRRFQMGFWHFEPMVLAFNGALLTLLSFYAFVNAVATILAGGRELVFDWAIVYAVLVLAICAVMITTGRRANRTIGSQFVALDIKGWTMSGAITAALLVAFVVASLLEGTRYAWAMPYVDPTILAVLTLCLIPVPLRTVAAALQDVFLVAPAELDRHVAGVAAAAVRRHGFRDARTYVAKAGRSRLVEVHFILPPDFAIGSVAVLDAVREEVGAAIGGEGRDRWLTIAFTGDAKWAE</sequence>
<protein>
    <submittedName>
        <fullName evidence="8">Putative Co/Zn/Cd cation transporter (Cation efflux family)</fullName>
    </submittedName>
</protein>
<dbReference type="Proteomes" id="UP000542776">
    <property type="component" value="Unassembled WGS sequence"/>
</dbReference>
<keyword evidence="3 6" id="KW-0812">Transmembrane</keyword>
<evidence type="ECO:0000313" key="8">
    <source>
        <dbReference type="EMBL" id="MBB3996479.1"/>
    </source>
</evidence>
<feature type="transmembrane region" description="Helical" evidence="6">
    <location>
        <begin position="150"/>
        <end position="171"/>
    </location>
</feature>
<evidence type="ECO:0000256" key="2">
    <source>
        <dbReference type="ARBA" id="ARBA00022448"/>
    </source>
</evidence>
<dbReference type="GO" id="GO:0005886">
    <property type="term" value="C:plasma membrane"/>
    <property type="evidence" value="ECO:0007669"/>
    <property type="project" value="TreeGrafter"/>
</dbReference>
<dbReference type="EMBL" id="JACIEK010000001">
    <property type="protein sequence ID" value="MBB3996479.1"/>
    <property type="molecule type" value="Genomic_DNA"/>
</dbReference>
<keyword evidence="9" id="KW-1185">Reference proteome</keyword>
<feature type="transmembrane region" description="Helical" evidence="6">
    <location>
        <begin position="36"/>
        <end position="57"/>
    </location>
</feature>
<proteinExistence type="predicted"/>
<dbReference type="GO" id="GO:0015086">
    <property type="term" value="F:cadmium ion transmembrane transporter activity"/>
    <property type="evidence" value="ECO:0007669"/>
    <property type="project" value="TreeGrafter"/>
</dbReference>
<reference evidence="8 9" key="1">
    <citation type="submission" date="2020-08" db="EMBL/GenBank/DDBJ databases">
        <title>Genomic Encyclopedia of Type Strains, Phase IV (KMG-IV): sequencing the most valuable type-strain genomes for metagenomic binning, comparative biology and taxonomic classification.</title>
        <authorList>
            <person name="Goeker M."/>
        </authorList>
    </citation>
    <scope>NUCLEOTIDE SEQUENCE [LARGE SCALE GENOMIC DNA]</scope>
    <source>
        <strain evidence="8 9">DSM 102238</strain>
    </source>
</reference>
<accession>A0A7W6EEQ8</accession>
<dbReference type="GO" id="GO:0015093">
    <property type="term" value="F:ferrous iron transmembrane transporter activity"/>
    <property type="evidence" value="ECO:0007669"/>
    <property type="project" value="TreeGrafter"/>
</dbReference>
<dbReference type="PANTHER" id="PTHR43840">
    <property type="entry name" value="MITOCHONDRIAL METAL TRANSPORTER 1-RELATED"/>
    <property type="match status" value="1"/>
</dbReference>
<dbReference type="InterPro" id="IPR050291">
    <property type="entry name" value="CDF_Transporter"/>
</dbReference>
<feature type="transmembrane region" description="Helical" evidence="6">
    <location>
        <begin position="177"/>
        <end position="198"/>
    </location>
</feature>
<name>A0A7W6EEQ8_9HYPH</name>